<dbReference type="InterPro" id="IPR008269">
    <property type="entry name" value="Lon_proteolytic"/>
</dbReference>
<dbReference type="InterPro" id="IPR001478">
    <property type="entry name" value="PDZ"/>
</dbReference>
<accession>A0ABX8EFB2</accession>
<dbReference type="InterPro" id="IPR014721">
    <property type="entry name" value="Ribsml_uS5_D2-typ_fold_subgr"/>
</dbReference>
<sequence>MNQRLIAALVAAPLVVVLVLVAALVPLPFATYEPGDTFDVLAEDGGSEIIQVDGAKVYRDDGQLRMTTVLVSVPGQRKSLFDVVGTWWDDDDAVYPYDAIYGEEDTAEESDIEGQVEMVSSQDTATAVALRELGYDVPTRIQVSYVDEDTPADGVLQARDVVLQAAGERVRTGDDIVEAVQATPAGDTLSLTVARGDDERQVEVTPEQVDGEQRIGVRIGLGFDLPVDVQVNIPPAIGGPSAGLMFALAIYDTLTPGSLTDGRSIAGTGTIGPDGAVGPIGGIAQKVAGARADGAGLFLVPPANCEDALAADNGAMRLARADTFEAGLEAVQDWTADPDADLPSCEDAG</sequence>
<keyword evidence="4" id="KW-1185">Reference proteome</keyword>
<gene>
    <name evidence="3" type="primary">ylbL</name>
    <name evidence="3" type="ORF">ENKNEFLB_01549</name>
</gene>
<evidence type="ECO:0000259" key="1">
    <source>
        <dbReference type="Pfam" id="PF05362"/>
    </source>
</evidence>
<evidence type="ECO:0008006" key="5">
    <source>
        <dbReference type="Google" id="ProtNLM"/>
    </source>
</evidence>
<feature type="domain" description="PDZ" evidence="2">
    <location>
        <begin position="135"/>
        <end position="204"/>
    </location>
</feature>
<dbReference type="RefSeq" id="WP_214058647.1">
    <property type="nucleotide sequence ID" value="NZ_CP075371.1"/>
</dbReference>
<dbReference type="Pfam" id="PF13180">
    <property type="entry name" value="PDZ_2"/>
    <property type="match status" value="1"/>
</dbReference>
<dbReference type="Gene3D" id="2.30.42.10">
    <property type="match status" value="1"/>
</dbReference>
<dbReference type="InterPro" id="IPR036034">
    <property type="entry name" value="PDZ_sf"/>
</dbReference>
<dbReference type="EMBL" id="CP075371">
    <property type="protein sequence ID" value="QVT79169.1"/>
    <property type="molecule type" value="Genomic_DNA"/>
</dbReference>
<dbReference type="Pfam" id="PF05362">
    <property type="entry name" value="Lon_C"/>
    <property type="match status" value="1"/>
</dbReference>
<dbReference type="SUPFAM" id="SSF50156">
    <property type="entry name" value="PDZ domain-like"/>
    <property type="match status" value="1"/>
</dbReference>
<name>A0ABX8EFB2_9ACTN</name>
<protein>
    <recommendedName>
        <fullName evidence="5">Endopeptidase La</fullName>
    </recommendedName>
</protein>
<dbReference type="InterPro" id="IPR020568">
    <property type="entry name" value="Ribosomal_Su5_D2-typ_SF"/>
</dbReference>
<organism evidence="3 4">
    <name type="scientific">Nocardioides aquaticus</name>
    <dbReference type="NCBI Taxonomy" id="160826"/>
    <lineage>
        <taxon>Bacteria</taxon>
        <taxon>Bacillati</taxon>
        <taxon>Actinomycetota</taxon>
        <taxon>Actinomycetes</taxon>
        <taxon>Propionibacteriales</taxon>
        <taxon>Nocardioidaceae</taxon>
        <taxon>Nocardioides</taxon>
    </lineage>
</organism>
<evidence type="ECO:0000313" key="3">
    <source>
        <dbReference type="EMBL" id="QVT79169.1"/>
    </source>
</evidence>
<feature type="domain" description="Lon proteolytic" evidence="1">
    <location>
        <begin position="238"/>
        <end position="307"/>
    </location>
</feature>
<dbReference type="SUPFAM" id="SSF54211">
    <property type="entry name" value="Ribosomal protein S5 domain 2-like"/>
    <property type="match status" value="1"/>
</dbReference>
<evidence type="ECO:0000259" key="2">
    <source>
        <dbReference type="Pfam" id="PF13180"/>
    </source>
</evidence>
<evidence type="ECO:0000313" key="4">
    <source>
        <dbReference type="Proteomes" id="UP000679307"/>
    </source>
</evidence>
<proteinExistence type="predicted"/>
<dbReference type="Proteomes" id="UP000679307">
    <property type="component" value="Chromosome"/>
</dbReference>
<reference evidence="3 4" key="1">
    <citation type="submission" date="2021-05" db="EMBL/GenBank/DDBJ databases">
        <title>Complete genome of Nocardioides aquaticus KCTC 9944T isolated from meromictic and hypersaline Ekho Lake, Antarctica.</title>
        <authorList>
            <person name="Hwang K."/>
            <person name="Kim K.M."/>
            <person name="Choe H."/>
        </authorList>
    </citation>
    <scope>NUCLEOTIDE SEQUENCE [LARGE SCALE GENOMIC DNA]</scope>
    <source>
        <strain evidence="3 4">KCTC 9944</strain>
    </source>
</reference>
<dbReference type="Gene3D" id="3.30.230.10">
    <property type="match status" value="1"/>
</dbReference>